<organism evidence="11 12">
    <name type="scientific">Parastrongyloides trichosuri</name>
    <name type="common">Possum-specific nematode worm</name>
    <dbReference type="NCBI Taxonomy" id="131310"/>
    <lineage>
        <taxon>Eukaryota</taxon>
        <taxon>Metazoa</taxon>
        <taxon>Ecdysozoa</taxon>
        <taxon>Nematoda</taxon>
        <taxon>Chromadorea</taxon>
        <taxon>Rhabditida</taxon>
        <taxon>Tylenchina</taxon>
        <taxon>Panagrolaimomorpha</taxon>
        <taxon>Strongyloidoidea</taxon>
        <taxon>Strongyloididae</taxon>
        <taxon>Parastrongyloides</taxon>
    </lineage>
</organism>
<feature type="coiled-coil region" evidence="8">
    <location>
        <begin position="81"/>
        <end position="108"/>
    </location>
</feature>
<evidence type="ECO:0000256" key="1">
    <source>
        <dbReference type="ARBA" id="ARBA00004211"/>
    </source>
</evidence>
<dbReference type="Proteomes" id="UP000038045">
    <property type="component" value="Unplaced"/>
</dbReference>
<dbReference type="PANTHER" id="PTHR19957:SF307">
    <property type="entry name" value="PROTEIN SSO1-RELATED"/>
    <property type="match status" value="1"/>
</dbReference>
<dbReference type="Pfam" id="PF00804">
    <property type="entry name" value="Syntaxin"/>
    <property type="match status" value="1"/>
</dbReference>
<evidence type="ECO:0000256" key="7">
    <source>
        <dbReference type="ARBA" id="ARBA00023136"/>
    </source>
</evidence>
<dbReference type="InterPro" id="IPR010989">
    <property type="entry name" value="SNARE"/>
</dbReference>
<evidence type="ECO:0000256" key="9">
    <source>
        <dbReference type="SAM" id="Phobius"/>
    </source>
</evidence>
<dbReference type="CDD" id="cd15848">
    <property type="entry name" value="SNARE_syntaxin1-like"/>
    <property type="match status" value="1"/>
</dbReference>
<dbReference type="GO" id="GO:0006887">
    <property type="term" value="P:exocytosis"/>
    <property type="evidence" value="ECO:0007669"/>
    <property type="project" value="TreeGrafter"/>
</dbReference>
<keyword evidence="8" id="KW-0175">Coiled coil</keyword>
<evidence type="ECO:0000256" key="4">
    <source>
        <dbReference type="ARBA" id="ARBA00022692"/>
    </source>
</evidence>
<feature type="transmembrane region" description="Helical" evidence="9">
    <location>
        <begin position="266"/>
        <end position="287"/>
    </location>
</feature>
<keyword evidence="11" id="KW-1185">Reference proteome</keyword>
<comment type="subcellular location">
    <subcellularLocation>
        <location evidence="1">Membrane</location>
        <topology evidence="1">Single-pass type IV membrane protein</topology>
    </subcellularLocation>
</comment>
<keyword evidence="7 9" id="KW-0472">Membrane</keyword>
<dbReference type="InterPro" id="IPR045242">
    <property type="entry name" value="Syntaxin"/>
</dbReference>
<reference evidence="12" key="1">
    <citation type="submission" date="2017-02" db="UniProtKB">
        <authorList>
            <consortium name="WormBaseParasite"/>
        </authorList>
    </citation>
    <scope>IDENTIFICATION</scope>
</reference>
<evidence type="ECO:0000256" key="5">
    <source>
        <dbReference type="ARBA" id="ARBA00022775"/>
    </source>
</evidence>
<dbReference type="PROSITE" id="PS00914">
    <property type="entry name" value="SYNTAXIN"/>
    <property type="match status" value="1"/>
</dbReference>
<dbReference type="GO" id="GO:0006836">
    <property type="term" value="P:neurotransmitter transport"/>
    <property type="evidence" value="ECO:0007669"/>
    <property type="project" value="UniProtKB-KW"/>
</dbReference>
<evidence type="ECO:0000256" key="3">
    <source>
        <dbReference type="ARBA" id="ARBA00022448"/>
    </source>
</evidence>
<dbReference type="GO" id="GO:0000149">
    <property type="term" value="F:SNARE binding"/>
    <property type="evidence" value="ECO:0007669"/>
    <property type="project" value="TreeGrafter"/>
</dbReference>
<dbReference type="InterPro" id="IPR000727">
    <property type="entry name" value="T_SNARE_dom"/>
</dbReference>
<keyword evidence="6 9" id="KW-1133">Transmembrane helix</keyword>
<evidence type="ECO:0000313" key="12">
    <source>
        <dbReference type="WBParaSite" id="PTRK_0001679700.1"/>
    </source>
</evidence>
<dbReference type="GO" id="GO:0006906">
    <property type="term" value="P:vesicle fusion"/>
    <property type="evidence" value="ECO:0007669"/>
    <property type="project" value="TreeGrafter"/>
</dbReference>
<dbReference type="Gene3D" id="1.20.5.110">
    <property type="match status" value="1"/>
</dbReference>
<dbReference type="GO" id="GO:0005886">
    <property type="term" value="C:plasma membrane"/>
    <property type="evidence" value="ECO:0007669"/>
    <property type="project" value="TreeGrafter"/>
</dbReference>
<dbReference type="PANTHER" id="PTHR19957">
    <property type="entry name" value="SYNTAXIN"/>
    <property type="match status" value="1"/>
</dbReference>
<evidence type="ECO:0000256" key="6">
    <source>
        <dbReference type="ARBA" id="ARBA00022989"/>
    </source>
</evidence>
<sequence length="288" mass="34098">MTIKDRIEEFENLKLISNQRRSEIFMNEDDGLNNFFKFTDDIREKIKYLDEMVNELDTARNNIVCETYSNKEINTKVINLITNFDKNVQLLRKELKNLEKDIINDENYPNGILPTIQKIKKLQFKNLIIRFRELIIRYNKSQEEYKTCCKKKISRTLSLEGYCVSEEQLDEMVENGVFNIYTRNIHIGLQLIEDVKTRHCEILKLEKSITELFTLFQDILLIVDSQGELIDRIEENVELAEAKVFQARKYAILASRNRKRLLKAQIFCGFLCVLLIVLAVLLLFSYFK</sequence>
<dbReference type="InterPro" id="IPR006011">
    <property type="entry name" value="Syntaxin_N"/>
</dbReference>
<keyword evidence="5" id="KW-0532">Neurotransmitter transport</keyword>
<evidence type="ECO:0000256" key="8">
    <source>
        <dbReference type="SAM" id="Coils"/>
    </source>
</evidence>
<dbReference type="PROSITE" id="PS50192">
    <property type="entry name" value="T_SNARE"/>
    <property type="match status" value="1"/>
</dbReference>
<dbReference type="SMART" id="SM00397">
    <property type="entry name" value="t_SNARE"/>
    <property type="match status" value="1"/>
</dbReference>
<evidence type="ECO:0000313" key="11">
    <source>
        <dbReference type="Proteomes" id="UP000038045"/>
    </source>
</evidence>
<keyword evidence="4 9" id="KW-0812">Transmembrane</keyword>
<dbReference type="STRING" id="131310.A0A0N5A513"/>
<dbReference type="Gene3D" id="1.20.58.70">
    <property type="match status" value="1"/>
</dbReference>
<feature type="domain" description="T-SNARE coiled-coil homology" evidence="10">
    <location>
        <begin position="192"/>
        <end position="254"/>
    </location>
</feature>
<dbReference type="GO" id="GO:0012505">
    <property type="term" value="C:endomembrane system"/>
    <property type="evidence" value="ECO:0007669"/>
    <property type="project" value="TreeGrafter"/>
</dbReference>
<dbReference type="GO" id="GO:0005484">
    <property type="term" value="F:SNAP receptor activity"/>
    <property type="evidence" value="ECO:0007669"/>
    <property type="project" value="InterPro"/>
</dbReference>
<evidence type="ECO:0000256" key="2">
    <source>
        <dbReference type="ARBA" id="ARBA00009063"/>
    </source>
</evidence>
<comment type="similarity">
    <text evidence="2">Belongs to the syntaxin family.</text>
</comment>
<dbReference type="WBParaSite" id="PTRK_0001679700.1">
    <property type="protein sequence ID" value="PTRK_0001679700.1"/>
    <property type="gene ID" value="PTRK_0001679700"/>
</dbReference>
<evidence type="ECO:0000259" key="10">
    <source>
        <dbReference type="PROSITE" id="PS50192"/>
    </source>
</evidence>
<dbReference type="GO" id="GO:0048278">
    <property type="term" value="P:vesicle docking"/>
    <property type="evidence" value="ECO:0007669"/>
    <property type="project" value="TreeGrafter"/>
</dbReference>
<dbReference type="GO" id="GO:0031201">
    <property type="term" value="C:SNARE complex"/>
    <property type="evidence" value="ECO:0007669"/>
    <property type="project" value="TreeGrafter"/>
</dbReference>
<protein>
    <submittedName>
        <fullName evidence="12">t-SNARE coiled-coil homology domain-containing protein</fullName>
    </submittedName>
</protein>
<dbReference type="GO" id="GO:0006886">
    <property type="term" value="P:intracellular protein transport"/>
    <property type="evidence" value="ECO:0007669"/>
    <property type="project" value="InterPro"/>
</dbReference>
<dbReference type="InterPro" id="IPR006012">
    <property type="entry name" value="Syntaxin/epimorphin_CS"/>
</dbReference>
<proteinExistence type="inferred from homology"/>
<accession>A0A0N5A513</accession>
<name>A0A0N5A513_PARTI</name>
<dbReference type="SUPFAM" id="SSF47661">
    <property type="entry name" value="t-snare proteins"/>
    <property type="match status" value="1"/>
</dbReference>
<dbReference type="AlphaFoldDB" id="A0A0N5A513"/>
<keyword evidence="3" id="KW-0813">Transport</keyword>